<dbReference type="EMBL" id="LC738881">
    <property type="protein sequence ID" value="BDT63119.1"/>
    <property type="molecule type" value="Genomic_DNA"/>
</dbReference>
<name>A0A9C7C0B7_9VIRU</name>
<feature type="transmembrane region" description="Helical" evidence="1">
    <location>
        <begin position="119"/>
        <end position="141"/>
    </location>
</feature>
<evidence type="ECO:0000313" key="2">
    <source>
        <dbReference type="EMBL" id="BDT63119.1"/>
    </source>
</evidence>
<reference evidence="2" key="1">
    <citation type="submission" date="2022-10" db="EMBL/GenBank/DDBJ databases">
        <title>Genome sequences of endogenous nimaviruses in decapod crustaceans.</title>
        <authorList>
            <person name="Kawato S."/>
            <person name="Nozaki R."/>
            <person name="Kondo H."/>
            <person name="Hirono I."/>
        </authorList>
    </citation>
    <scope>NUCLEOTIDE SEQUENCE</scope>
    <source>
        <strain evidence="2">Fukuoka2019</strain>
    </source>
</reference>
<keyword evidence="1" id="KW-0812">Transmembrane</keyword>
<protein>
    <submittedName>
        <fullName evidence="2">Uncharacterized protein</fullName>
    </submittedName>
</protein>
<organism evidence="2">
    <name type="scientific">Sicyonia whispovirus</name>
    <dbReference type="NCBI Taxonomy" id="2984283"/>
    <lineage>
        <taxon>Viruses</taxon>
        <taxon>Viruses incertae sedis</taxon>
        <taxon>Naldaviricetes</taxon>
        <taxon>Nimaviridae</taxon>
        <taxon>Whispovirus</taxon>
    </lineage>
</organism>
<accession>A0A9C7C0B7</accession>
<keyword evidence="1" id="KW-0472">Membrane</keyword>
<keyword evidence="1" id="KW-1133">Transmembrane helix</keyword>
<proteinExistence type="predicted"/>
<evidence type="ECO:0000256" key="1">
    <source>
        <dbReference type="SAM" id="Phobius"/>
    </source>
</evidence>
<sequence length="224" mass="25557">MLSESKQARQAAPGAEQENRLNLAVSNLLHLAADGAGENGVARESCDSSKGNNNVYFDNMDDDLFSIKTYQTKDMYSAEAERQVSHAKHRLSTQLLDNLLFRAHWPYSNWVGFWRLSPYLYLFLVCCTIFFWSAMLVAFVFQNMGTRVRHKEEEEKRFYEVINILTSTFLDRNTNQCLSSTNFPDYAARVVCRLYPATCSGANFEGQLSRSARDLLVLPPGHDQ</sequence>